<dbReference type="PRINTS" id="PR00394">
    <property type="entry name" value="RHSPROTEIN"/>
</dbReference>
<keyword evidence="7" id="KW-1185">Reference proteome</keyword>
<protein>
    <submittedName>
        <fullName evidence="6">RHS repeat-associated core domain-containing protein</fullName>
    </submittedName>
</protein>
<feature type="domain" description="DUF6531" evidence="4">
    <location>
        <begin position="301"/>
        <end position="379"/>
    </location>
</feature>
<keyword evidence="3" id="KW-1133">Transmembrane helix</keyword>
<feature type="transmembrane region" description="Helical" evidence="3">
    <location>
        <begin position="21"/>
        <end position="46"/>
    </location>
</feature>
<dbReference type="InterPro" id="IPR031325">
    <property type="entry name" value="RHS_repeat"/>
</dbReference>
<evidence type="ECO:0000313" key="7">
    <source>
        <dbReference type="Proteomes" id="UP001617213"/>
    </source>
</evidence>
<feature type="transmembrane region" description="Helical" evidence="3">
    <location>
        <begin position="52"/>
        <end position="74"/>
    </location>
</feature>
<keyword evidence="3" id="KW-0812">Transmembrane</keyword>
<evidence type="ECO:0000256" key="2">
    <source>
        <dbReference type="SAM" id="MobiDB-lite"/>
    </source>
</evidence>
<dbReference type="InterPro" id="IPR022385">
    <property type="entry name" value="Rhs_assc_core"/>
</dbReference>
<dbReference type="NCBIfam" id="TIGR01643">
    <property type="entry name" value="YD_repeat_2x"/>
    <property type="match status" value="9"/>
</dbReference>
<evidence type="ECO:0000259" key="5">
    <source>
        <dbReference type="Pfam" id="PF25023"/>
    </source>
</evidence>
<dbReference type="RefSeq" id="WP_401380704.1">
    <property type="nucleotide sequence ID" value="NZ_JBIUWZ010000008.1"/>
</dbReference>
<dbReference type="EMBL" id="JBIUWZ010000008">
    <property type="protein sequence ID" value="MFJ2678064.1"/>
    <property type="molecule type" value="Genomic_DNA"/>
</dbReference>
<dbReference type="InterPro" id="IPR056823">
    <property type="entry name" value="TEN-like_YD-shell"/>
</dbReference>
<dbReference type="PANTHER" id="PTHR32305:SF15">
    <property type="entry name" value="PROTEIN RHSA-RELATED"/>
    <property type="match status" value="1"/>
</dbReference>
<dbReference type="Gene3D" id="2.180.10.10">
    <property type="entry name" value="RHS repeat-associated core"/>
    <property type="match status" value="2"/>
</dbReference>
<gene>
    <name evidence="6" type="ORF">ACIOWJ_08205</name>
</gene>
<comment type="caution">
    <text evidence="6">The sequence shown here is derived from an EMBL/GenBank/DDBJ whole genome shotgun (WGS) entry which is preliminary data.</text>
</comment>
<dbReference type="Pfam" id="PF20148">
    <property type="entry name" value="DUF6531"/>
    <property type="match status" value="1"/>
</dbReference>
<feature type="domain" description="Teneurin-like YD-shell" evidence="5">
    <location>
        <begin position="887"/>
        <end position="1313"/>
    </location>
</feature>
<dbReference type="InterPro" id="IPR050708">
    <property type="entry name" value="T6SS_VgrG/RHS"/>
</dbReference>
<name>A0ABW8DWU1_9PSED</name>
<accession>A0ABW8DWU1</accession>
<dbReference type="NCBIfam" id="TIGR03696">
    <property type="entry name" value="Rhs_assc_core"/>
    <property type="match status" value="1"/>
</dbReference>
<evidence type="ECO:0000259" key="4">
    <source>
        <dbReference type="Pfam" id="PF20148"/>
    </source>
</evidence>
<dbReference type="InterPro" id="IPR008727">
    <property type="entry name" value="PAAR_motif"/>
</dbReference>
<keyword evidence="1" id="KW-0677">Repeat</keyword>
<evidence type="ECO:0000256" key="1">
    <source>
        <dbReference type="ARBA" id="ARBA00022737"/>
    </source>
</evidence>
<feature type="domain" description="Teneurin-like YD-shell" evidence="5">
    <location>
        <begin position="726"/>
        <end position="866"/>
    </location>
</feature>
<feature type="region of interest" description="Disordered" evidence="2">
    <location>
        <begin position="782"/>
        <end position="803"/>
    </location>
</feature>
<feature type="compositionally biased region" description="Basic residues" evidence="2">
    <location>
        <begin position="790"/>
        <end position="799"/>
    </location>
</feature>
<dbReference type="InterPro" id="IPR006530">
    <property type="entry name" value="YD"/>
</dbReference>
<dbReference type="Gene3D" id="2.60.200.60">
    <property type="match status" value="1"/>
</dbReference>
<evidence type="ECO:0000313" key="6">
    <source>
        <dbReference type="EMBL" id="MFJ2678064.1"/>
    </source>
</evidence>
<evidence type="ECO:0000256" key="3">
    <source>
        <dbReference type="SAM" id="Phobius"/>
    </source>
</evidence>
<dbReference type="Pfam" id="PF05593">
    <property type="entry name" value="RHS_repeat"/>
    <property type="match status" value="3"/>
</dbReference>
<proteinExistence type="predicted"/>
<dbReference type="Pfam" id="PF05488">
    <property type="entry name" value="PAAR_motif"/>
    <property type="match status" value="1"/>
</dbReference>
<dbReference type="PANTHER" id="PTHR32305">
    <property type="match status" value="1"/>
</dbReference>
<keyword evidence="3" id="KW-0472">Membrane</keyword>
<dbReference type="Proteomes" id="UP001617213">
    <property type="component" value="Unassembled WGS sequence"/>
</dbReference>
<organism evidence="6 7">
    <name type="scientific">Pseudomonas sivasensis</name>
    <dbReference type="NCBI Taxonomy" id="1880678"/>
    <lineage>
        <taxon>Bacteria</taxon>
        <taxon>Pseudomonadati</taxon>
        <taxon>Pseudomonadota</taxon>
        <taxon>Gammaproteobacteria</taxon>
        <taxon>Pseudomonadales</taxon>
        <taxon>Pseudomonadaceae</taxon>
        <taxon>Pseudomonas</taxon>
    </lineage>
</organism>
<dbReference type="Pfam" id="PF25023">
    <property type="entry name" value="TEN_YD-shell"/>
    <property type="match status" value="2"/>
</dbReference>
<reference evidence="6 7" key="1">
    <citation type="submission" date="2024-10" db="EMBL/GenBank/DDBJ databases">
        <title>The Natural Products Discovery Center: Release of the First 8490 Sequenced Strains for Exploring Actinobacteria Biosynthetic Diversity.</title>
        <authorList>
            <person name="Kalkreuter E."/>
            <person name="Kautsar S.A."/>
            <person name="Yang D."/>
            <person name="Bader C.D."/>
            <person name="Teijaro C.N."/>
            <person name="Fluegel L."/>
            <person name="Davis C.M."/>
            <person name="Simpson J.R."/>
            <person name="Lauterbach L."/>
            <person name="Steele A.D."/>
            <person name="Gui C."/>
            <person name="Meng S."/>
            <person name="Li G."/>
            <person name="Viehrig K."/>
            <person name="Ye F."/>
            <person name="Su P."/>
            <person name="Kiefer A.F."/>
            <person name="Nichols A."/>
            <person name="Cepeda A.J."/>
            <person name="Yan W."/>
            <person name="Fan B."/>
            <person name="Jiang Y."/>
            <person name="Adhikari A."/>
            <person name="Zheng C.-J."/>
            <person name="Schuster L."/>
            <person name="Cowan T.M."/>
            <person name="Smanski M.J."/>
            <person name="Chevrette M.G."/>
            <person name="De Carvalho L.P.S."/>
            <person name="Shen B."/>
        </authorList>
    </citation>
    <scope>NUCLEOTIDE SEQUENCE [LARGE SCALE GENOMIC DNA]</scope>
    <source>
        <strain evidence="6 7">NPDC087581</strain>
    </source>
</reference>
<dbReference type="CDD" id="cd14742">
    <property type="entry name" value="PAAR_RHS"/>
    <property type="match status" value="1"/>
</dbReference>
<dbReference type="InterPro" id="IPR045351">
    <property type="entry name" value="DUF6531"/>
</dbReference>
<sequence length="1469" mass="164018">MSDALWAARMGDALDHTSMMADILGGVLEVAANIAITALATAAVVAATGITVVTGGLGCFLLGAVVGVVVGLAMSKTGADKGLSNLCEGIGNALFPPTVQANILTGSLDTFTNNIPSARAAGAVVSHVAPAGTELEMQAPEEEPEAEASYLDMAGEFFSQMWRPTVASPAPGTETKPEDLVLCMKHPPMPPQFMAEGSDKVTINGQPAVRSGDRSTCDAKVVSSGLISPDVTIGGGSVVVREIRSGKTPGVGLAVTVLLMLKGGKGKFFSKLPCMLAGAAASMAVSSAMGAAANAAMGSSNPVHAATGAKVLGGDDELDFVLPGLLPIDWQRFYNSRDERRNTLFGKGWSVAYEVCVEIRPHPEGGDTLVYTDEQGRPIDMGTIPLGGAVFSAGEGLAVRRNRNGQLLIESDDGAYRLFEPTPTNPSLLRLSQLGDRNDNRIYLDYDEADGLVRLRDTFDLTQVELIRDPLHVTRIERVYPDQRREVLASYDYDAIGNLAEVRDASGQVQRRFAYDTGQRMVEHQLPSGLHCFYEWALIDGLEWRVVKHWTNEGDAYRFDYDLQAGTTRITDSLQRVSTRHWNSQHQITLYSDNLGQTWLFEWNDERQLLNATDPQGGRYEYSYDEAGNLIGETDPLGRSDSTLWLEHWALPLAQTDAAGNSWRYRYDQRGNCTAAIDPLGHVTRYRYDDHGQVVEIIDATGKSKKLRWNPFGQLIEHIDCSGYPTRFSYNEQGFLQVITDALGERTQFHYDAQGRLLSSQLPDGRSEQYQRDISGQLTAYTDPAGHTTRYQHNRRGQVRQRTDAHGRQVQFGYDNFGRLQALVNENGERYRFAWDDGDRLTEQRNLDGSAKRYTYDALDNVNRVETIAAMRTGQQTNEKTIVQHLQRDAMGRLTTRITPDGHSCFRYSPLNQLVEAIAIDNDGNQQRVGFTYDARGYLTEEKSTAGNLKHHYDELGNLIQTQLPDGRRINRLHYGSGHLHQLNLDGHVISDFEHDRLYREVIRTQGHISTRSEYDRSGRLRTRQHRHASLAALMPAPEQIHFEFDPSDHLVGRLERGPQGQQRQLLHYDMTGRIRATQGGRQTQNESFCFDAAANLLDSSSGSTEQVAHNQLITYQDKRYCYDGFGRVIEKSSRRHGLQHFSYDTDHRLIEVRTQKPEGESVVRMRYDPLGRRIEKTEHNSKGQLIGHTRFDWDGLQLLKEHKNSQISLYLYLNNGHEPLARVDGIGEGQRIRYYHNDPNGLPHALTESDGHPLWHAEFQVWGNTVDETREPYFIEEQNLRFQGQYLDRETGLHYNTFRFYDPDIGRFTSPDPLGLTGSLNLYRYAPNPFTWIDPLGLKEDEIIRYMGKSETVASKAANGGKGGLVPNIRGEKAIWVNHDSNPGFNPGKEQYRVVATVNNEGVSMLNNHKDISDVDYKETGLKDGVLSKTNEPKAKGIGNRLLDKFNKTITSFRVEKKGPNGKWKTCG</sequence>